<proteinExistence type="predicted"/>
<dbReference type="NCBIfam" id="NF041519">
    <property type="entry name" value="bluetail"/>
    <property type="match status" value="1"/>
</dbReference>
<gene>
    <name evidence="2" type="ORF">SAMN05216456_1893</name>
</gene>
<dbReference type="STRING" id="429728.SAMN05216456_1893"/>
<organism evidence="2 3">
    <name type="scientific">Devosia crocina</name>
    <dbReference type="NCBI Taxonomy" id="429728"/>
    <lineage>
        <taxon>Bacteria</taxon>
        <taxon>Pseudomonadati</taxon>
        <taxon>Pseudomonadota</taxon>
        <taxon>Alphaproteobacteria</taxon>
        <taxon>Hyphomicrobiales</taxon>
        <taxon>Devosiaceae</taxon>
        <taxon>Devosia</taxon>
    </lineage>
</organism>
<keyword evidence="3" id="KW-1185">Reference proteome</keyword>
<dbReference type="Proteomes" id="UP000199074">
    <property type="component" value="Unassembled WGS sequence"/>
</dbReference>
<evidence type="ECO:0000259" key="1">
    <source>
        <dbReference type="Pfam" id="PF13946"/>
    </source>
</evidence>
<dbReference type="AlphaFoldDB" id="A0A1I7NEN5"/>
<dbReference type="InterPro" id="IPR038255">
    <property type="entry name" value="PBS_linker_sf"/>
</dbReference>
<accession>A0A1I7NEN5</accession>
<dbReference type="InterPro" id="IPR048165">
    <property type="entry name" value="Bluetail_dom"/>
</dbReference>
<dbReference type="InterPro" id="IPR025282">
    <property type="entry name" value="DUF4214"/>
</dbReference>
<evidence type="ECO:0000313" key="3">
    <source>
        <dbReference type="Proteomes" id="UP000199074"/>
    </source>
</evidence>
<feature type="domain" description="DUF4214" evidence="1">
    <location>
        <begin position="41"/>
        <end position="93"/>
    </location>
</feature>
<dbReference type="RefSeq" id="WP_175528533.1">
    <property type="nucleotide sequence ID" value="NZ_FPCK01000001.1"/>
</dbReference>
<reference evidence="2 3" key="1">
    <citation type="submission" date="2016-10" db="EMBL/GenBank/DDBJ databases">
        <authorList>
            <person name="de Groot N.N."/>
        </authorList>
    </citation>
    <scope>NUCLEOTIDE SEQUENCE [LARGE SCALE GENOMIC DNA]</scope>
    <source>
        <strain evidence="2 3">IPL20</strain>
    </source>
</reference>
<dbReference type="Pfam" id="PF13946">
    <property type="entry name" value="DUF4214"/>
    <property type="match status" value="1"/>
</dbReference>
<evidence type="ECO:0000313" key="2">
    <source>
        <dbReference type="EMBL" id="SFV33125.1"/>
    </source>
</evidence>
<dbReference type="EMBL" id="FPCK01000001">
    <property type="protein sequence ID" value="SFV33125.1"/>
    <property type="molecule type" value="Genomic_DNA"/>
</dbReference>
<protein>
    <recommendedName>
        <fullName evidence="1">DUF4214 domain-containing protein</fullName>
    </recommendedName>
</protein>
<sequence length="335" mass="36503">MSAALNVQKIYIAFFNRPADAEGVEYWAARIEAGVSLGAVASSFVDSPEFKALYAGSTNAEIITSVYRNLFGREPDAEGLAYWEGVLDRGQIDAGMLAYEVLMGAGPADRVIVENKTNAAAAFTAEMPAGSGMYDGDALVAAREWLKTIDDKPYDPLDLEKQIEDMFGMPPNDDDVVVFPDVPPPPAKYTFDLGNWQLFLGGKYNLVEIPNFNAHEHGIRINTMNDATFVHPEEVFYSSYGLMTGDDAMWRAVLLNQWKAGDGKPLPGNGVAVFSYVDEKIGERTFIFVDDGTGLGANGPGSASLNLTTDLLIEITGYEQLDIVGNRVGNLFFYD</sequence>
<name>A0A1I7NEN5_9HYPH</name>
<dbReference type="Gene3D" id="1.10.3130.20">
    <property type="entry name" value="Phycobilisome linker domain"/>
    <property type="match status" value="1"/>
</dbReference>